<dbReference type="EMBL" id="CP050063">
    <property type="protein sequence ID" value="QIP14237.1"/>
    <property type="molecule type" value="Genomic_DNA"/>
</dbReference>
<keyword evidence="3" id="KW-1185">Reference proteome</keyword>
<protein>
    <recommendedName>
        <fullName evidence="4">TonB C-terminal domain-containing protein</fullName>
    </recommendedName>
</protein>
<dbReference type="Proteomes" id="UP000501802">
    <property type="component" value="Chromosome"/>
</dbReference>
<evidence type="ECO:0008006" key="4">
    <source>
        <dbReference type="Google" id="ProtNLM"/>
    </source>
</evidence>
<evidence type="ECO:0000313" key="2">
    <source>
        <dbReference type="EMBL" id="QIP14237.1"/>
    </source>
</evidence>
<name>A0A6G9AP40_9BACT</name>
<evidence type="ECO:0000313" key="3">
    <source>
        <dbReference type="Proteomes" id="UP000501802"/>
    </source>
</evidence>
<feature type="chain" id="PRO_5026106474" description="TonB C-terminal domain-containing protein" evidence="1">
    <location>
        <begin position="21"/>
        <end position="171"/>
    </location>
</feature>
<accession>A0A6G9AP40</accession>
<reference evidence="2 3" key="1">
    <citation type="submission" date="2020-03" db="EMBL/GenBank/DDBJ databases">
        <authorList>
            <person name="Kim M.K."/>
        </authorList>
    </citation>
    <scope>NUCLEOTIDE SEQUENCE [LARGE SCALE GENOMIC DNA]</scope>
    <source>
        <strain evidence="2 3">BT328</strain>
    </source>
</reference>
<proteinExistence type="predicted"/>
<sequence>MKKRMTFILLLILWSTALRVSGQGNFDKRVLKGSIESYSVSISGTDIIVKNQKNKLTRTTPNYNIEKVSTSGIDAEKVYTDIMDNLRTALSSKQKSLFKSGKNILVSFEINNQGKIEEPVFFLPNDSPLTIAEIENIEKIIKKTRVNFKNPDQYSSINFIPWNIVLRSKDL</sequence>
<feature type="signal peptide" evidence="1">
    <location>
        <begin position="1"/>
        <end position="20"/>
    </location>
</feature>
<dbReference type="KEGG" id="spib:G8759_17260"/>
<keyword evidence="1" id="KW-0732">Signal</keyword>
<evidence type="ECO:0000256" key="1">
    <source>
        <dbReference type="SAM" id="SignalP"/>
    </source>
</evidence>
<dbReference type="RefSeq" id="WP_167210076.1">
    <property type="nucleotide sequence ID" value="NZ_CP050063.1"/>
</dbReference>
<gene>
    <name evidence="2" type="ORF">G8759_17260</name>
</gene>
<dbReference type="AlphaFoldDB" id="A0A6G9AP40"/>
<organism evidence="2 3">
    <name type="scientific">Spirosoma aureum</name>
    <dbReference type="NCBI Taxonomy" id="2692134"/>
    <lineage>
        <taxon>Bacteria</taxon>
        <taxon>Pseudomonadati</taxon>
        <taxon>Bacteroidota</taxon>
        <taxon>Cytophagia</taxon>
        <taxon>Cytophagales</taxon>
        <taxon>Cytophagaceae</taxon>
        <taxon>Spirosoma</taxon>
    </lineage>
</organism>